<dbReference type="Proteomes" id="UP000677305">
    <property type="component" value="Chromosome"/>
</dbReference>
<accession>A0A8J8SDD7</accession>
<gene>
    <name evidence="2" type="ORF">HYG85_17570</name>
</gene>
<keyword evidence="3" id="KW-1185">Reference proteome</keyword>
<dbReference type="KEGG" id="vgu:HYG85_17570"/>
<proteinExistence type="predicted"/>
<evidence type="ECO:0000313" key="3">
    <source>
        <dbReference type="Proteomes" id="UP000677305"/>
    </source>
</evidence>
<dbReference type="RefSeq" id="WP_212690769.1">
    <property type="nucleotide sequence ID" value="NZ_CP058561.1"/>
</dbReference>
<protein>
    <submittedName>
        <fullName evidence="2">Transcription initiation factor IIE</fullName>
    </submittedName>
</protein>
<dbReference type="AlphaFoldDB" id="A0A8J8SDD7"/>
<evidence type="ECO:0000256" key="1">
    <source>
        <dbReference type="SAM" id="MobiDB-lite"/>
    </source>
</evidence>
<name>A0A8J8SDD7_9FIRM</name>
<organism evidence="2 3">
    <name type="scientific">Vallitalea guaymasensis</name>
    <dbReference type="NCBI Taxonomy" id="1185412"/>
    <lineage>
        <taxon>Bacteria</taxon>
        <taxon>Bacillati</taxon>
        <taxon>Bacillota</taxon>
        <taxon>Clostridia</taxon>
        <taxon>Lachnospirales</taxon>
        <taxon>Vallitaleaceae</taxon>
        <taxon>Vallitalea</taxon>
    </lineage>
</organism>
<reference evidence="2 3" key="1">
    <citation type="submission" date="2020-07" db="EMBL/GenBank/DDBJ databases">
        <title>Vallitalea guaymasensis genome.</title>
        <authorList>
            <person name="Postec A."/>
        </authorList>
    </citation>
    <scope>NUCLEOTIDE SEQUENCE [LARGE SCALE GENOMIC DNA]</scope>
    <source>
        <strain evidence="2 3">Ra1766G1</strain>
    </source>
</reference>
<sequence>MKCKESYIGTKKECIQFLNTNLPKLFRGELQLEGQDVFIPSREELEFKMKFEYDEDYEYGCVGIKISWGEEPDLPDEEDEEEDDDDDDDDDEEFIPNKNTKDYYL</sequence>
<feature type="region of interest" description="Disordered" evidence="1">
    <location>
        <begin position="68"/>
        <end position="105"/>
    </location>
</feature>
<evidence type="ECO:0000313" key="2">
    <source>
        <dbReference type="EMBL" id="QUH30624.1"/>
    </source>
</evidence>
<dbReference type="EMBL" id="CP058561">
    <property type="protein sequence ID" value="QUH30624.1"/>
    <property type="molecule type" value="Genomic_DNA"/>
</dbReference>
<feature type="compositionally biased region" description="Acidic residues" evidence="1">
    <location>
        <begin position="70"/>
        <end position="94"/>
    </location>
</feature>